<dbReference type="PANTHER" id="PTHR42759">
    <property type="entry name" value="MOXR FAMILY PROTEIN"/>
    <property type="match status" value="1"/>
</dbReference>
<dbReference type="SMART" id="SM00382">
    <property type="entry name" value="AAA"/>
    <property type="match status" value="1"/>
</dbReference>
<dbReference type="RefSeq" id="WP_343847524.1">
    <property type="nucleotide sequence ID" value="NZ_BAAAEI010000031.1"/>
</dbReference>
<protein>
    <recommendedName>
        <fullName evidence="1">AAA+ ATPase domain-containing protein</fullName>
    </recommendedName>
</protein>
<dbReference type="PANTHER" id="PTHR42759:SF1">
    <property type="entry name" value="MAGNESIUM-CHELATASE SUBUNIT CHLD"/>
    <property type="match status" value="1"/>
</dbReference>
<dbReference type="InterPro" id="IPR003593">
    <property type="entry name" value="AAA+_ATPase"/>
</dbReference>
<accession>A0ABN0XWJ2</accession>
<gene>
    <name evidence="2" type="ORF">GCM10009092_43970</name>
</gene>
<dbReference type="InterPro" id="IPR027417">
    <property type="entry name" value="P-loop_NTPase"/>
</dbReference>
<feature type="domain" description="AAA+ ATPase" evidence="1">
    <location>
        <begin position="59"/>
        <end position="245"/>
    </location>
</feature>
<reference evidence="2 3" key="1">
    <citation type="journal article" date="2019" name="Int. J. Syst. Evol. Microbiol.">
        <title>The Global Catalogue of Microorganisms (GCM) 10K type strain sequencing project: providing services to taxonomists for standard genome sequencing and annotation.</title>
        <authorList>
            <consortium name="The Broad Institute Genomics Platform"/>
            <consortium name="The Broad Institute Genome Sequencing Center for Infectious Disease"/>
            <person name="Wu L."/>
            <person name="Ma J."/>
        </authorList>
    </citation>
    <scope>NUCLEOTIDE SEQUENCE [LARGE SCALE GENOMIC DNA]</scope>
    <source>
        <strain evidence="2 3">JCM 13378</strain>
    </source>
</reference>
<dbReference type="InterPro" id="IPR050764">
    <property type="entry name" value="CbbQ/NirQ/NorQ/GpvN"/>
</dbReference>
<comment type="caution">
    <text evidence="2">The sequence shown here is derived from an EMBL/GenBank/DDBJ whole genome shotgun (WGS) entry which is preliminary data.</text>
</comment>
<dbReference type="EMBL" id="BAAAEI010000031">
    <property type="protein sequence ID" value="GAA0374940.1"/>
    <property type="molecule type" value="Genomic_DNA"/>
</dbReference>
<dbReference type="Gene3D" id="3.40.50.300">
    <property type="entry name" value="P-loop containing nucleotide triphosphate hydrolases"/>
    <property type="match status" value="1"/>
</dbReference>
<evidence type="ECO:0000313" key="2">
    <source>
        <dbReference type="EMBL" id="GAA0374940.1"/>
    </source>
</evidence>
<organism evidence="2 3">
    <name type="scientific">Bowmanella denitrificans</name>
    <dbReference type="NCBI Taxonomy" id="366582"/>
    <lineage>
        <taxon>Bacteria</taxon>
        <taxon>Pseudomonadati</taxon>
        <taxon>Pseudomonadota</taxon>
        <taxon>Gammaproteobacteria</taxon>
        <taxon>Alteromonadales</taxon>
        <taxon>Alteromonadaceae</taxon>
        <taxon>Bowmanella</taxon>
    </lineage>
</organism>
<evidence type="ECO:0000259" key="1">
    <source>
        <dbReference type="SMART" id="SM00382"/>
    </source>
</evidence>
<evidence type="ECO:0000313" key="3">
    <source>
        <dbReference type="Proteomes" id="UP001501757"/>
    </source>
</evidence>
<keyword evidence="3" id="KW-1185">Reference proteome</keyword>
<dbReference type="InterPro" id="IPR041664">
    <property type="entry name" value="AAA_16"/>
</dbReference>
<sequence>MNKEIVNRMRSIAREAGRDLIEWLTFKPELLPEPHERDAGRFYETGDQLIQTVMAAIERRQHVVLYGPRGCGKSYCIGEAIKRAERNNIIVEGAWTKVQGNKEMSRDALIEDDIILITDKDTGGNVLPDRKGAPLLRRVNRDDKGRPKHTAPSNKATIKPLELDYADKKPFVLFLDEINRFSDGILDSLLLLLEEGQVAIGENLYQMDVVVCMTMNPPGYDASARTLSPPLAARIGQSFRLRSPSLDVLSDVILREQVGDEDQDWSLLRRAALVTLCCWGDPNADKPGLEYLSGNTRDLLSETLKKAKREGSPGVLQNAMATISELCNFGPDGRALGDWYSAAYAEAKRESVELGYRFNERVKVKPIHFDRVSVRTLGHKIQDAFAQATNPGKLARKENAIRQIAHEILTHPETYNTIVGLRRNIDDESHLKGFVKPICRTDLLVEDQVPDNLVSIVRNKLLSCGLSGDKDLERWSECFDRYSPANASCDLSNILQSAKIIEPSGQTEIFRSVGDRNFAQWIGERCGESDSQKSDSWVKLEISENFKSCVEKFPVARSEPLDRYLESLSVVQAGLNAEKLKEDFKDICKSDHGFIRSLGDELDILWHHVEIDDPERLLHSMSQRLLVLLSDQQSVAQALHILSNIIYSKRLGQGTKRFKHLIDSKYPLKP</sequence>
<dbReference type="SUPFAM" id="SSF52540">
    <property type="entry name" value="P-loop containing nucleoside triphosphate hydrolases"/>
    <property type="match status" value="1"/>
</dbReference>
<dbReference type="Pfam" id="PF13191">
    <property type="entry name" value="AAA_16"/>
    <property type="match status" value="1"/>
</dbReference>
<proteinExistence type="predicted"/>
<dbReference type="Proteomes" id="UP001501757">
    <property type="component" value="Unassembled WGS sequence"/>
</dbReference>
<name>A0ABN0XWJ2_9ALTE</name>